<feature type="non-terminal residue" evidence="1">
    <location>
        <position position="1"/>
    </location>
</feature>
<organism evidence="1">
    <name type="scientific">uncultured Chloroflexia bacterium</name>
    <dbReference type="NCBI Taxonomy" id="1672391"/>
    <lineage>
        <taxon>Bacteria</taxon>
        <taxon>Bacillati</taxon>
        <taxon>Chloroflexota</taxon>
        <taxon>Chloroflexia</taxon>
        <taxon>environmental samples</taxon>
    </lineage>
</organism>
<protein>
    <submittedName>
        <fullName evidence="1">Uncharacterized protein</fullName>
    </submittedName>
</protein>
<gene>
    <name evidence="1" type="ORF">AVDCRST_MAG93-2990</name>
</gene>
<dbReference type="EMBL" id="CADCTR010001025">
    <property type="protein sequence ID" value="CAA9277759.1"/>
    <property type="molecule type" value="Genomic_DNA"/>
</dbReference>
<dbReference type="AlphaFoldDB" id="A0A6J4JFR4"/>
<proteinExistence type="predicted"/>
<evidence type="ECO:0000313" key="1">
    <source>
        <dbReference type="EMBL" id="CAA9277759.1"/>
    </source>
</evidence>
<accession>A0A6J4JFR4</accession>
<reference evidence="1" key="1">
    <citation type="submission" date="2020-02" db="EMBL/GenBank/DDBJ databases">
        <authorList>
            <person name="Meier V. D."/>
        </authorList>
    </citation>
    <scope>NUCLEOTIDE SEQUENCE</scope>
    <source>
        <strain evidence="1">AVDCRST_MAG93</strain>
    </source>
</reference>
<sequence length="274" mass="31015">PVILFKSGTLVDRQLYLSTQTEVLVYDVPSFTQRAYISLPIFNDVHHVRPTPAGTLLVANTGLDMVLELSWQGAVLREWNVVGGDPWQGFQRDIDYRKGVSTKPHKANPNYVFVLEQDLWVTRFVQRDAISLTTPGDRIAIDLEKVHDGVVDQAEVFFTTVDGNVVVVDVPSRQVREVIDLNAIDRRENTLGWCRSIHVDGDNLWVGFSRLRPTRIRDNVSWVKNGFRRMLPTRIACYSRSQSTLLCEIDLEPYDLNAVFGIYPVPTVADATSS</sequence>
<name>A0A6J4JFR4_9CHLR</name>
<dbReference type="SUPFAM" id="SSF75011">
    <property type="entry name" value="3-carboxy-cis,cis-mucoante lactonizing enzyme"/>
    <property type="match status" value="1"/>
</dbReference>